<evidence type="ECO:0008006" key="4">
    <source>
        <dbReference type="Google" id="ProtNLM"/>
    </source>
</evidence>
<sequence length="340" mass="38228">MIPILLVGSIPLIDNEQVFKCVSEIMGSHLRYIPDGETGKRRMWIGFQECVFARNPLLTQDPPFNIHYGPQIGKFRFRDGSNRMELKFDNLGYLEAALNSFALFKKLKEDGTIPTHVRFQVSVPSPLATVITFADPSTIVDVLPAYGRALLAEVELICAKIPHDQLAIQWDLAFEFAVLEGVPVGEISIDQLFRDVIALGTVVPEDVHLGFHLCYGDYGHKHFVEPNDSSKLVQMANTLTKQLLSRTINWIHLPIPRDRTDEDYFRPMKDLELRNDTELYLGLIHLTDGVDGSLRRAQTAKKVLGSLPFGVAAECGFGRRPPETILDLLKLHADVARKLD</sequence>
<protein>
    <recommendedName>
        <fullName evidence="4">Methionine synthase</fullName>
    </recommendedName>
</protein>
<dbReference type="AlphaFoldDB" id="A0A814AJK3"/>
<evidence type="ECO:0000313" key="1">
    <source>
        <dbReference type="EMBL" id="CAF0914519.1"/>
    </source>
</evidence>
<dbReference type="Proteomes" id="UP000681722">
    <property type="component" value="Unassembled WGS sequence"/>
</dbReference>
<keyword evidence="3" id="KW-1185">Reference proteome</keyword>
<name>A0A814AJK3_9BILA</name>
<organism evidence="1 3">
    <name type="scientific">Didymodactylos carnosus</name>
    <dbReference type="NCBI Taxonomy" id="1234261"/>
    <lineage>
        <taxon>Eukaryota</taxon>
        <taxon>Metazoa</taxon>
        <taxon>Spiralia</taxon>
        <taxon>Gnathifera</taxon>
        <taxon>Rotifera</taxon>
        <taxon>Eurotatoria</taxon>
        <taxon>Bdelloidea</taxon>
        <taxon>Philodinida</taxon>
        <taxon>Philodinidae</taxon>
        <taxon>Didymodactylos</taxon>
    </lineage>
</organism>
<dbReference type="Proteomes" id="UP000663829">
    <property type="component" value="Unassembled WGS sequence"/>
</dbReference>
<dbReference type="SUPFAM" id="SSF51726">
    <property type="entry name" value="UROD/MetE-like"/>
    <property type="match status" value="1"/>
</dbReference>
<gene>
    <name evidence="1" type="ORF">GPM918_LOCUS9323</name>
    <name evidence="2" type="ORF">SRO942_LOCUS9324</name>
</gene>
<dbReference type="InterPro" id="IPR038071">
    <property type="entry name" value="UROD/MetE-like_sf"/>
</dbReference>
<dbReference type="OrthoDB" id="5422863at2759"/>
<dbReference type="EMBL" id="CAJNOQ010001720">
    <property type="protein sequence ID" value="CAF0914519.1"/>
    <property type="molecule type" value="Genomic_DNA"/>
</dbReference>
<dbReference type="EMBL" id="CAJOBC010001720">
    <property type="protein sequence ID" value="CAF3694973.1"/>
    <property type="molecule type" value="Genomic_DNA"/>
</dbReference>
<reference evidence="1" key="1">
    <citation type="submission" date="2021-02" db="EMBL/GenBank/DDBJ databases">
        <authorList>
            <person name="Nowell W R."/>
        </authorList>
    </citation>
    <scope>NUCLEOTIDE SEQUENCE</scope>
</reference>
<proteinExistence type="predicted"/>
<accession>A0A814AJK3</accession>
<evidence type="ECO:0000313" key="3">
    <source>
        <dbReference type="Proteomes" id="UP000663829"/>
    </source>
</evidence>
<dbReference type="Gene3D" id="3.20.20.210">
    <property type="match status" value="1"/>
</dbReference>
<evidence type="ECO:0000313" key="2">
    <source>
        <dbReference type="EMBL" id="CAF3694973.1"/>
    </source>
</evidence>
<comment type="caution">
    <text evidence="1">The sequence shown here is derived from an EMBL/GenBank/DDBJ whole genome shotgun (WGS) entry which is preliminary data.</text>
</comment>